<evidence type="ECO:0000313" key="7">
    <source>
        <dbReference type="Proteomes" id="UP000184171"/>
    </source>
</evidence>
<comment type="catalytic activity">
    <reaction evidence="4">
        <text>uridine(13) in tRNA = pseudouridine(13) in tRNA</text>
        <dbReference type="Rhea" id="RHEA:42540"/>
        <dbReference type="Rhea" id="RHEA-COMP:10105"/>
        <dbReference type="Rhea" id="RHEA-COMP:10106"/>
        <dbReference type="ChEBI" id="CHEBI:65314"/>
        <dbReference type="ChEBI" id="CHEBI:65315"/>
        <dbReference type="EC" id="5.4.99.27"/>
    </reaction>
</comment>
<dbReference type="GO" id="GO:0005829">
    <property type="term" value="C:cytosol"/>
    <property type="evidence" value="ECO:0007669"/>
    <property type="project" value="TreeGrafter"/>
</dbReference>
<dbReference type="PROSITE" id="PS01268">
    <property type="entry name" value="UPF0024"/>
    <property type="match status" value="1"/>
</dbReference>
<keyword evidence="3 4" id="KW-0413">Isomerase</keyword>
<evidence type="ECO:0000256" key="3">
    <source>
        <dbReference type="ARBA" id="ARBA00023235"/>
    </source>
</evidence>
<proteinExistence type="inferred from homology"/>
<feature type="domain" description="TRUD" evidence="5">
    <location>
        <begin position="150"/>
        <end position="359"/>
    </location>
</feature>
<dbReference type="GO" id="GO:0003723">
    <property type="term" value="F:RNA binding"/>
    <property type="evidence" value="ECO:0007669"/>
    <property type="project" value="InterPro"/>
</dbReference>
<dbReference type="PROSITE" id="PS50984">
    <property type="entry name" value="TRUD"/>
    <property type="match status" value="1"/>
</dbReference>
<keyword evidence="2 4" id="KW-0819">tRNA processing</keyword>
<dbReference type="EC" id="5.4.99.27" evidence="4"/>
<organism evidence="6 7">
    <name type="scientific">Malonomonas rubra DSM 5091</name>
    <dbReference type="NCBI Taxonomy" id="1122189"/>
    <lineage>
        <taxon>Bacteria</taxon>
        <taxon>Pseudomonadati</taxon>
        <taxon>Thermodesulfobacteriota</taxon>
        <taxon>Desulfuromonadia</taxon>
        <taxon>Desulfuromonadales</taxon>
        <taxon>Geopsychrobacteraceae</taxon>
        <taxon>Malonomonas</taxon>
    </lineage>
</organism>
<keyword evidence="7" id="KW-1185">Reference proteome</keyword>
<dbReference type="SUPFAM" id="SSF55120">
    <property type="entry name" value="Pseudouridine synthase"/>
    <property type="match status" value="1"/>
</dbReference>
<dbReference type="Pfam" id="PF01142">
    <property type="entry name" value="TruD"/>
    <property type="match status" value="1"/>
</dbReference>
<gene>
    <name evidence="4" type="primary">truD</name>
    <name evidence="6" type="ORF">SAMN02745165_02083</name>
</gene>
<dbReference type="PANTHER" id="PTHR47811">
    <property type="entry name" value="TRNA PSEUDOURIDINE SYNTHASE D"/>
    <property type="match status" value="1"/>
</dbReference>
<evidence type="ECO:0000256" key="4">
    <source>
        <dbReference type="HAMAP-Rule" id="MF_01082"/>
    </source>
</evidence>
<accession>A0A1M6IAB6</accession>
<protein>
    <recommendedName>
        <fullName evidence="4">tRNA pseudouridine synthase D</fullName>
        <ecNumber evidence="4">5.4.99.27</ecNumber>
    </recommendedName>
    <alternativeName>
        <fullName evidence="4">tRNA pseudouridine(13) synthase</fullName>
    </alternativeName>
    <alternativeName>
        <fullName evidence="4">tRNA pseudouridylate synthase D</fullName>
    </alternativeName>
    <alternativeName>
        <fullName evidence="4">tRNA-uridine isomerase D</fullName>
    </alternativeName>
</protein>
<evidence type="ECO:0000313" key="6">
    <source>
        <dbReference type="EMBL" id="SHJ31362.1"/>
    </source>
</evidence>
<dbReference type="Gene3D" id="3.30.70.3160">
    <property type="match status" value="1"/>
</dbReference>
<dbReference type="HAMAP" id="MF_01082">
    <property type="entry name" value="TruD"/>
    <property type="match status" value="1"/>
</dbReference>
<dbReference type="InterPro" id="IPR001656">
    <property type="entry name" value="PsdUridine_synth_TruD"/>
</dbReference>
<dbReference type="EMBL" id="FQZT01000006">
    <property type="protein sequence ID" value="SHJ31362.1"/>
    <property type="molecule type" value="Genomic_DNA"/>
</dbReference>
<dbReference type="InterPro" id="IPR020103">
    <property type="entry name" value="PsdUridine_synth_cat_dom_sf"/>
</dbReference>
<dbReference type="InterPro" id="IPR020119">
    <property type="entry name" value="PsdUridine_synth_TruD_CS"/>
</dbReference>
<dbReference type="GO" id="GO:0160150">
    <property type="term" value="F:tRNA pseudouridine(13) synthase activity"/>
    <property type="evidence" value="ECO:0007669"/>
    <property type="project" value="UniProtKB-EC"/>
</dbReference>
<dbReference type="STRING" id="1122189.SAMN02745165_02083"/>
<dbReference type="Gene3D" id="1.10.1510.30">
    <property type="match status" value="1"/>
</dbReference>
<dbReference type="AlphaFoldDB" id="A0A1M6IAB6"/>
<dbReference type="PIRSF" id="PIRSF037016">
    <property type="entry name" value="Pseudouridin_synth_euk_prd"/>
    <property type="match status" value="1"/>
</dbReference>
<reference evidence="6 7" key="1">
    <citation type="submission" date="2016-11" db="EMBL/GenBank/DDBJ databases">
        <authorList>
            <person name="Jaros S."/>
            <person name="Januszkiewicz K."/>
            <person name="Wedrychowicz H."/>
        </authorList>
    </citation>
    <scope>NUCLEOTIDE SEQUENCE [LARGE SCALE GENOMIC DNA]</scope>
    <source>
        <strain evidence="6 7">DSM 5091</strain>
    </source>
</reference>
<dbReference type="InterPro" id="IPR011760">
    <property type="entry name" value="PsdUridine_synth_TruD_insert"/>
</dbReference>
<dbReference type="Proteomes" id="UP000184171">
    <property type="component" value="Unassembled WGS sequence"/>
</dbReference>
<comment type="function">
    <text evidence="4">Responsible for synthesis of pseudouridine from uracil-13 in transfer RNAs.</text>
</comment>
<dbReference type="InterPro" id="IPR042214">
    <property type="entry name" value="TruD_catalytic"/>
</dbReference>
<dbReference type="Gene3D" id="3.30.2350.20">
    <property type="entry name" value="TruD, catalytic domain"/>
    <property type="match status" value="1"/>
</dbReference>
<dbReference type="OrthoDB" id="1550679at2"/>
<dbReference type="PANTHER" id="PTHR47811:SF1">
    <property type="entry name" value="TRNA PSEUDOURIDINE SYNTHASE D"/>
    <property type="match status" value="1"/>
</dbReference>
<dbReference type="RefSeq" id="WP_072908588.1">
    <property type="nucleotide sequence ID" value="NZ_FQZT01000006.1"/>
</dbReference>
<sequence length="395" mass="44423">MKLLTADLPGTGGIYKQEAQDFQVEEIPLYPCSGVGEHLYLWIEKEGISTHELLNQLKKELRIKDREIGYAGLKDARARTRQMISVPARCEKKLQQARLRQATIINSNRHGNKLRLGHLAGNRFSIRLRNVGPDGAKRAQAILDVLASTGVPNRFGEQRYGLLGNSANLGLLLLQENYQAFCRELLGDPALIRNTQWQAAATAYRAENLSRCLELLPQRMRDERRLVQALMAGKSHQQAALSLPRNLLRLYLSACQSQLFDQLLENRLPNLDQLFDGDIAYKHENGACFRVESAKIEQPRAERFEISPTAPLFGFKAMQAEQKPGADEKECLTNAGLSYESWRLKEGLAMPGERRPLRAPIQNINLSQPAENQLLLEFSLPKGSYATSVLAEIIK</sequence>
<dbReference type="InterPro" id="IPR050170">
    <property type="entry name" value="TruD_pseudoU_synthase"/>
</dbReference>
<name>A0A1M6IAB6_MALRU</name>
<dbReference type="NCBIfam" id="TIGR00094">
    <property type="entry name" value="tRNA_TruD_broad"/>
    <property type="match status" value="1"/>
</dbReference>
<comment type="similarity">
    <text evidence="1 4">Belongs to the pseudouridine synthase TruD family.</text>
</comment>
<dbReference type="GO" id="GO:0031119">
    <property type="term" value="P:tRNA pseudouridine synthesis"/>
    <property type="evidence" value="ECO:0007669"/>
    <property type="project" value="UniProtKB-UniRule"/>
</dbReference>
<evidence type="ECO:0000256" key="2">
    <source>
        <dbReference type="ARBA" id="ARBA00022694"/>
    </source>
</evidence>
<evidence type="ECO:0000259" key="5">
    <source>
        <dbReference type="PROSITE" id="PS50984"/>
    </source>
</evidence>
<evidence type="ECO:0000256" key="1">
    <source>
        <dbReference type="ARBA" id="ARBA00007953"/>
    </source>
</evidence>
<feature type="active site" description="Nucleophile" evidence="4">
    <location>
        <position position="75"/>
    </location>
</feature>